<comment type="caution">
    <text evidence="1">The sequence shown here is derived from an EMBL/GenBank/DDBJ whole genome shotgun (WGS) entry which is preliminary data.</text>
</comment>
<keyword evidence="2" id="KW-1185">Reference proteome</keyword>
<protein>
    <submittedName>
        <fullName evidence="1">Uncharacterized protein</fullName>
    </submittedName>
</protein>
<dbReference type="EMBL" id="CAHR02000213">
    <property type="protein sequence ID" value="CCG84223.1"/>
    <property type="molecule type" value="Genomic_DNA"/>
</dbReference>
<accession>R4XF10</accession>
<sequence>MIGSLTIEPQSSQGQAGNLKSQLTQALAHARSMDKSIDLDQGKFCKMIAILLASITSDLEIYTTMVMSLSSAVRDNALHEVLGYSSHANWVKSLDDSVKSLLDLGSKQMGALVQCAVNMYVCWGLESLSAVFHNVPQGLALADIKDFVEAAPKIKLLSNVTAKLARAAKNVALEAYVMGLSLFAAQTNVNNLPVDNTYPYSQTLPQPKIGNPAI</sequence>
<evidence type="ECO:0000313" key="1">
    <source>
        <dbReference type="EMBL" id="CCG84223.1"/>
    </source>
</evidence>
<organism evidence="1 2">
    <name type="scientific">Taphrina deformans (strain PYCC 5710 / ATCC 11124 / CBS 356.35 / IMI 108563 / JCM 9778 / NBRC 8474)</name>
    <name type="common">Peach leaf curl fungus</name>
    <name type="synonym">Lalaria deformans</name>
    <dbReference type="NCBI Taxonomy" id="1097556"/>
    <lineage>
        <taxon>Eukaryota</taxon>
        <taxon>Fungi</taxon>
        <taxon>Dikarya</taxon>
        <taxon>Ascomycota</taxon>
        <taxon>Taphrinomycotina</taxon>
        <taxon>Taphrinomycetes</taxon>
        <taxon>Taphrinales</taxon>
        <taxon>Taphrinaceae</taxon>
        <taxon>Taphrina</taxon>
    </lineage>
</organism>
<dbReference type="Proteomes" id="UP000013776">
    <property type="component" value="Unassembled WGS sequence"/>
</dbReference>
<gene>
    <name evidence="1" type="ORF">TAPDE_004629</name>
</gene>
<proteinExistence type="predicted"/>
<evidence type="ECO:0000313" key="2">
    <source>
        <dbReference type="Proteomes" id="UP000013776"/>
    </source>
</evidence>
<dbReference type="AlphaFoldDB" id="R4XF10"/>
<reference evidence="1 2" key="1">
    <citation type="journal article" date="2013" name="MBio">
        <title>Genome sequencing of the plant pathogen Taphrina deformans, the causal agent of peach leaf curl.</title>
        <authorList>
            <person name="Cisse O.H."/>
            <person name="Almeida J.M.G.C.F."/>
            <person name="Fonseca A."/>
            <person name="Kumar A.A."/>
            <person name="Salojaervi J."/>
            <person name="Overmyer K."/>
            <person name="Hauser P.M."/>
            <person name="Pagni M."/>
        </authorList>
    </citation>
    <scope>NUCLEOTIDE SEQUENCE [LARGE SCALE GENOMIC DNA]</scope>
    <source>
        <strain evidence="2">PYCC 5710 / ATCC 11124 / CBS 356.35 / IMI 108563 / JCM 9778 / NBRC 8474</strain>
    </source>
</reference>
<dbReference type="VEuPathDB" id="FungiDB:TAPDE_004629"/>
<name>R4XF10_TAPDE</name>